<dbReference type="SUPFAM" id="SSF54534">
    <property type="entry name" value="FKBP-like"/>
    <property type="match status" value="1"/>
</dbReference>
<dbReference type="InterPro" id="IPR008104">
    <property type="entry name" value="INFPOTNTIATR"/>
</dbReference>
<dbReference type="Pfam" id="PF00254">
    <property type="entry name" value="FKBP_C"/>
    <property type="match status" value="1"/>
</dbReference>
<evidence type="ECO:0000256" key="3">
    <source>
        <dbReference type="ARBA" id="ARBA00022729"/>
    </source>
</evidence>
<dbReference type="EMBL" id="AP027151">
    <property type="protein sequence ID" value="BDV44173.1"/>
    <property type="molecule type" value="Genomic_DNA"/>
</dbReference>
<evidence type="ECO:0000313" key="11">
    <source>
        <dbReference type="EMBL" id="BDV44173.1"/>
    </source>
</evidence>
<evidence type="ECO:0000256" key="2">
    <source>
        <dbReference type="ARBA" id="ARBA00006577"/>
    </source>
</evidence>
<evidence type="ECO:0000313" key="12">
    <source>
        <dbReference type="Proteomes" id="UP001317705"/>
    </source>
</evidence>
<gene>
    <name evidence="11" type="primary">mip_2</name>
    <name evidence="11" type="ORF">GURASL_30960</name>
</gene>
<keyword evidence="3 9" id="KW-0732">Signal</keyword>
<sequence>MRTTIIGCLALLLCTAAGWAEQPKPVTEQDKINYSVGYQIGSDFKRQGVGLSPELLVRGIQDALGTGQPLLTNEEMHTTLVELKKKIDSSQAEEKKLRREKYRAEAEKFLAENGRKEGVVTLPSGLQYRVITPGSGRKPILADSVTIQYRGTLVSGAEFDSSYRAKKPNTFPLAKLIPGLQEALQLMAEGAKWQVVIPPRLAFDERGPLADRVVIYELQLDAVQPPK</sequence>
<comment type="similarity">
    <text evidence="2 7">Belongs to the FKBP-type PPIase family.</text>
</comment>
<dbReference type="RefSeq" id="WP_282000279.1">
    <property type="nucleotide sequence ID" value="NZ_AP027151.1"/>
</dbReference>
<dbReference type="Pfam" id="PF01346">
    <property type="entry name" value="FKBP_N"/>
    <property type="match status" value="1"/>
</dbReference>
<dbReference type="EC" id="5.2.1.8" evidence="7"/>
<feature type="chain" id="PRO_5047356980" description="Peptidyl-prolyl cis-trans isomerase" evidence="9">
    <location>
        <begin position="21"/>
        <end position="227"/>
    </location>
</feature>
<dbReference type="PROSITE" id="PS50059">
    <property type="entry name" value="FKBP_PPIASE"/>
    <property type="match status" value="1"/>
</dbReference>
<evidence type="ECO:0000259" key="10">
    <source>
        <dbReference type="PROSITE" id="PS50059"/>
    </source>
</evidence>
<comment type="catalytic activity">
    <reaction evidence="1 6 7">
        <text>[protein]-peptidylproline (omega=180) = [protein]-peptidylproline (omega=0)</text>
        <dbReference type="Rhea" id="RHEA:16237"/>
        <dbReference type="Rhea" id="RHEA-COMP:10747"/>
        <dbReference type="Rhea" id="RHEA-COMP:10748"/>
        <dbReference type="ChEBI" id="CHEBI:83833"/>
        <dbReference type="ChEBI" id="CHEBI:83834"/>
        <dbReference type="EC" id="5.2.1.8"/>
    </reaction>
</comment>
<dbReference type="InterPro" id="IPR046357">
    <property type="entry name" value="PPIase_dom_sf"/>
</dbReference>
<dbReference type="InterPro" id="IPR001179">
    <property type="entry name" value="PPIase_FKBP_dom"/>
</dbReference>
<dbReference type="PANTHER" id="PTHR43811">
    <property type="entry name" value="FKBP-TYPE PEPTIDYL-PROLYL CIS-TRANS ISOMERASE FKPA"/>
    <property type="match status" value="1"/>
</dbReference>
<proteinExistence type="inferred from homology"/>
<feature type="signal peptide" evidence="9">
    <location>
        <begin position="1"/>
        <end position="20"/>
    </location>
</feature>
<reference evidence="11 12" key="1">
    <citation type="submission" date="2022-12" db="EMBL/GenBank/DDBJ databases">
        <title>Polyphasic characterization of Geotalea uranireducens NIT-SL11 newly isolated from a complex of sewage sludge and microbially reduced graphene oxide.</title>
        <authorList>
            <person name="Xie L."/>
            <person name="Yoshida N."/>
            <person name="Meng L."/>
        </authorList>
    </citation>
    <scope>NUCLEOTIDE SEQUENCE [LARGE SCALE GENOMIC DNA]</scope>
    <source>
        <strain evidence="11 12">NIT-SL11</strain>
    </source>
</reference>
<dbReference type="InterPro" id="IPR036944">
    <property type="entry name" value="PPIase_FKBP_N_sf"/>
</dbReference>
<dbReference type="PRINTS" id="PR01730">
    <property type="entry name" value="INFPOTNTIATR"/>
</dbReference>
<organism evidence="11 12">
    <name type="scientific">Geotalea uraniireducens</name>
    <dbReference type="NCBI Taxonomy" id="351604"/>
    <lineage>
        <taxon>Bacteria</taxon>
        <taxon>Pseudomonadati</taxon>
        <taxon>Thermodesulfobacteriota</taxon>
        <taxon>Desulfuromonadia</taxon>
        <taxon>Geobacterales</taxon>
        <taxon>Geobacteraceae</taxon>
        <taxon>Geotalea</taxon>
    </lineage>
</organism>
<evidence type="ECO:0000256" key="6">
    <source>
        <dbReference type="PROSITE-ProRule" id="PRU00277"/>
    </source>
</evidence>
<evidence type="ECO:0000256" key="5">
    <source>
        <dbReference type="ARBA" id="ARBA00023235"/>
    </source>
</evidence>
<dbReference type="Gene3D" id="3.10.50.40">
    <property type="match status" value="1"/>
</dbReference>
<evidence type="ECO:0000256" key="1">
    <source>
        <dbReference type="ARBA" id="ARBA00000971"/>
    </source>
</evidence>
<dbReference type="Proteomes" id="UP001317705">
    <property type="component" value="Chromosome"/>
</dbReference>
<evidence type="ECO:0000256" key="9">
    <source>
        <dbReference type="SAM" id="SignalP"/>
    </source>
</evidence>
<name>A0ABN6VV44_9BACT</name>
<keyword evidence="8" id="KW-0175">Coiled coil</keyword>
<keyword evidence="12" id="KW-1185">Reference proteome</keyword>
<feature type="domain" description="PPIase FKBP-type" evidence="10">
    <location>
        <begin position="142"/>
        <end position="227"/>
    </location>
</feature>
<evidence type="ECO:0000256" key="4">
    <source>
        <dbReference type="ARBA" id="ARBA00023110"/>
    </source>
</evidence>
<protein>
    <recommendedName>
        <fullName evidence="7">Peptidyl-prolyl cis-trans isomerase</fullName>
        <ecNumber evidence="7">5.2.1.8</ecNumber>
    </recommendedName>
</protein>
<keyword evidence="5 6" id="KW-0413">Isomerase</keyword>
<dbReference type="InterPro" id="IPR000774">
    <property type="entry name" value="PPIase_FKBP_N"/>
</dbReference>
<dbReference type="Gene3D" id="1.10.287.460">
    <property type="entry name" value="Peptidyl-prolyl cis-trans isomerase, FKBP-type, N-terminal domain"/>
    <property type="match status" value="1"/>
</dbReference>
<feature type="coiled-coil region" evidence="8">
    <location>
        <begin position="73"/>
        <end position="112"/>
    </location>
</feature>
<accession>A0ABN6VV44</accession>
<dbReference type="PANTHER" id="PTHR43811:SF19">
    <property type="entry name" value="39 KDA FK506-BINDING NUCLEAR PROTEIN"/>
    <property type="match status" value="1"/>
</dbReference>
<evidence type="ECO:0000256" key="8">
    <source>
        <dbReference type="SAM" id="Coils"/>
    </source>
</evidence>
<evidence type="ECO:0000256" key="7">
    <source>
        <dbReference type="RuleBase" id="RU003915"/>
    </source>
</evidence>
<keyword evidence="4 6" id="KW-0697">Rotamase</keyword>